<dbReference type="EMBL" id="MWLE01000071">
    <property type="protein sequence ID" value="OOV34731.1"/>
    <property type="molecule type" value="Genomic_DNA"/>
</dbReference>
<proteinExistence type="predicted"/>
<gene>
    <name evidence="1" type="ORF">BV53_05190</name>
</gene>
<dbReference type="AlphaFoldDB" id="A0A1T1D1K0"/>
<reference evidence="1 2" key="1">
    <citation type="submission" date="2017-02" db="EMBL/GenBank/DDBJ databases">
        <title>Draft Genome Sequences of 'Candidatus Synechococcus spongiarum', Cyanobacterial Symbionts of the Mediterranean Sponge Aplysina aerophoba from two locations.</title>
        <authorList>
            <person name="Slaby B.M."/>
            <person name="Hentschel U."/>
        </authorList>
    </citation>
    <scope>NUCLEOTIDE SEQUENCE [LARGE SCALE GENOMIC DNA]</scope>
    <source>
        <strain evidence="1">LMB bulk15N</strain>
    </source>
</reference>
<evidence type="ECO:0000313" key="1">
    <source>
        <dbReference type="EMBL" id="OOV34731.1"/>
    </source>
</evidence>
<accession>A0A1T1D1K0</accession>
<sequence length="68" mass="7506">MLVGRTSSGNAGSLQDRTNVLQDMGEEPVVLRFRLSLCRKWNRNGVAALLAVEPEWEPSLAARVRPVS</sequence>
<evidence type="ECO:0000313" key="2">
    <source>
        <dbReference type="Proteomes" id="UP000242590"/>
    </source>
</evidence>
<comment type="caution">
    <text evidence="1">The sequence shown here is derived from an EMBL/GenBank/DDBJ whole genome shotgun (WGS) entry which is preliminary data.</text>
</comment>
<organism evidence="1 2">
    <name type="scientific">Candidatus Synechococcus spongiarum LMB bulk15N</name>
    <dbReference type="NCBI Taxonomy" id="1943583"/>
    <lineage>
        <taxon>Bacteria</taxon>
        <taxon>Bacillati</taxon>
        <taxon>Cyanobacteriota</taxon>
        <taxon>Cyanophyceae</taxon>
        <taxon>Synechococcales</taxon>
        <taxon>Synechococcaceae</taxon>
        <taxon>Synechococcus</taxon>
    </lineage>
</organism>
<protein>
    <submittedName>
        <fullName evidence="1">Uncharacterized protein</fullName>
    </submittedName>
</protein>
<name>A0A1T1D1K0_9SYNE</name>
<dbReference type="Proteomes" id="UP000242590">
    <property type="component" value="Unassembled WGS sequence"/>
</dbReference>